<keyword evidence="3" id="KW-1185">Reference proteome</keyword>
<sequence length="487" mass="54679">RLIYYSSSDQDFPKKIGELKIGAFDFTQGRPPLDTEFESFPDHYFSLGQEDTYYENLNEIGDTYRAEALIALRDIAANDSIYQEVKELEITKISVTRGVKESWILNQFRRMTKGAARLTEYDFLYNLPRARGDQSSGRTLSFVVKPESLPPSNIHVLIGRNGVGKSRTLNKMAKSLIYPSRSAAQHGNFVTRTGSRMQAGNYLFSNLVSVSFSAFDDFDLSAEDSELTYKYIGLRRTSNRGAPVGTPKSPDMLANDFHENFCACSAASAKTRRLKLVIERLSNDTLFAYTNPLCLFEMWESHKPAVDTPEAWSIANEGHRLEVCKWFKKLSSGHQIILLTLTALVEHTEEKTLVLLDEPEGHLHPPLIAAFIRALSDLLTDRNGVAIVATHSPVILQEVPKSCVWRMDRYGADVSLSRPTIETFGENTGILTREIFGIIVDQAGFHSLLEQAVDNFVSFDEAMEDFNGSLGFEAQAILRNLFATKNQ</sequence>
<dbReference type="PANTHER" id="PTHR43581:SF2">
    <property type="entry name" value="EXCINUCLEASE ATPASE SUBUNIT"/>
    <property type="match status" value="1"/>
</dbReference>
<feature type="domain" description="ATPase AAA-type core" evidence="1">
    <location>
        <begin position="329"/>
        <end position="396"/>
    </location>
</feature>
<name>A0A2S7U6B8_9BACT</name>
<dbReference type="AlphaFoldDB" id="A0A2S7U6B8"/>
<dbReference type="Gene3D" id="3.40.50.300">
    <property type="entry name" value="P-loop containing nucleotide triphosphate hydrolases"/>
    <property type="match status" value="1"/>
</dbReference>
<dbReference type="GO" id="GO:0005524">
    <property type="term" value="F:ATP binding"/>
    <property type="evidence" value="ECO:0007669"/>
    <property type="project" value="InterPro"/>
</dbReference>
<dbReference type="GO" id="GO:0016887">
    <property type="term" value="F:ATP hydrolysis activity"/>
    <property type="evidence" value="ECO:0007669"/>
    <property type="project" value="InterPro"/>
</dbReference>
<evidence type="ECO:0000313" key="3">
    <source>
        <dbReference type="Proteomes" id="UP000239907"/>
    </source>
</evidence>
<dbReference type="InterPro" id="IPR051396">
    <property type="entry name" value="Bact_Antivir_Def_Nuclease"/>
</dbReference>
<evidence type="ECO:0000313" key="2">
    <source>
        <dbReference type="EMBL" id="PQJ30077.1"/>
    </source>
</evidence>
<dbReference type="SUPFAM" id="SSF52540">
    <property type="entry name" value="P-loop containing nucleoside triphosphate hydrolases"/>
    <property type="match status" value="1"/>
</dbReference>
<gene>
    <name evidence="2" type="ORF">BSZ32_17395</name>
</gene>
<dbReference type="Proteomes" id="UP000239907">
    <property type="component" value="Unassembled WGS sequence"/>
</dbReference>
<dbReference type="Pfam" id="PF13304">
    <property type="entry name" value="AAA_21"/>
    <property type="match status" value="1"/>
</dbReference>
<comment type="caution">
    <text evidence="2">The sequence shown here is derived from an EMBL/GenBank/DDBJ whole genome shotgun (WGS) entry which is preliminary data.</text>
</comment>
<evidence type="ECO:0000259" key="1">
    <source>
        <dbReference type="Pfam" id="PF13304"/>
    </source>
</evidence>
<feature type="non-terminal residue" evidence="2">
    <location>
        <position position="1"/>
    </location>
</feature>
<dbReference type="PANTHER" id="PTHR43581">
    <property type="entry name" value="ATP/GTP PHOSPHATASE"/>
    <property type="match status" value="1"/>
</dbReference>
<dbReference type="RefSeq" id="WP_105044598.1">
    <property type="nucleotide sequence ID" value="NZ_MQWA01000001.1"/>
</dbReference>
<reference evidence="2 3" key="1">
    <citation type="submission" date="2016-12" db="EMBL/GenBank/DDBJ databases">
        <title>Study of bacterial adaptation to deep sea.</title>
        <authorList>
            <person name="Song J."/>
            <person name="Yoshizawa S."/>
            <person name="Kogure K."/>
        </authorList>
    </citation>
    <scope>NUCLEOTIDE SEQUENCE [LARGE SCALE GENOMIC DNA]</scope>
    <source>
        <strain evidence="2 3">SAORIC-165</strain>
    </source>
</reference>
<proteinExistence type="predicted"/>
<dbReference type="EMBL" id="MQWA01000001">
    <property type="protein sequence ID" value="PQJ30077.1"/>
    <property type="molecule type" value="Genomic_DNA"/>
</dbReference>
<dbReference type="InterPro" id="IPR003959">
    <property type="entry name" value="ATPase_AAA_core"/>
</dbReference>
<protein>
    <recommendedName>
        <fullName evidence="1">ATPase AAA-type core domain-containing protein</fullName>
    </recommendedName>
</protein>
<accession>A0A2S7U6B8</accession>
<organism evidence="2 3">
    <name type="scientific">Rubritalea profundi</name>
    <dbReference type="NCBI Taxonomy" id="1658618"/>
    <lineage>
        <taxon>Bacteria</taxon>
        <taxon>Pseudomonadati</taxon>
        <taxon>Verrucomicrobiota</taxon>
        <taxon>Verrucomicrobiia</taxon>
        <taxon>Verrucomicrobiales</taxon>
        <taxon>Rubritaleaceae</taxon>
        <taxon>Rubritalea</taxon>
    </lineage>
</organism>
<dbReference type="InterPro" id="IPR027417">
    <property type="entry name" value="P-loop_NTPase"/>
</dbReference>